<dbReference type="GO" id="GO:0016020">
    <property type="term" value="C:membrane"/>
    <property type="evidence" value="ECO:0007669"/>
    <property type="project" value="UniProtKB-SubCell"/>
</dbReference>
<dbReference type="Pfam" id="PF00939">
    <property type="entry name" value="Na_sulph_symp"/>
    <property type="match status" value="1"/>
</dbReference>
<feature type="transmembrane region" description="Helical" evidence="6">
    <location>
        <begin position="407"/>
        <end position="434"/>
    </location>
</feature>
<feature type="transmembrane region" description="Helical" evidence="6">
    <location>
        <begin position="287"/>
        <end position="306"/>
    </location>
</feature>
<evidence type="ECO:0000256" key="6">
    <source>
        <dbReference type="SAM" id="Phobius"/>
    </source>
</evidence>
<keyword evidence="3 6" id="KW-0812">Transmembrane</keyword>
<keyword evidence="5 6" id="KW-0472">Membrane</keyword>
<keyword evidence="8" id="KW-1185">Reference proteome</keyword>
<feature type="transmembrane region" description="Helical" evidence="6">
    <location>
        <begin position="312"/>
        <end position="331"/>
    </location>
</feature>
<evidence type="ECO:0000256" key="5">
    <source>
        <dbReference type="ARBA" id="ARBA00023136"/>
    </source>
</evidence>
<feature type="transmembrane region" description="Helical" evidence="6">
    <location>
        <begin position="23"/>
        <end position="45"/>
    </location>
</feature>
<dbReference type="GO" id="GO:0022857">
    <property type="term" value="F:transmembrane transporter activity"/>
    <property type="evidence" value="ECO:0007669"/>
    <property type="project" value="InterPro"/>
</dbReference>
<dbReference type="OrthoDB" id="3170849at2"/>
<feature type="transmembrane region" description="Helical" evidence="6">
    <location>
        <begin position="57"/>
        <end position="87"/>
    </location>
</feature>
<feature type="transmembrane region" description="Helical" evidence="6">
    <location>
        <begin position="343"/>
        <end position="368"/>
    </location>
</feature>
<dbReference type="PANTHER" id="PTHR42826">
    <property type="entry name" value="DICARBOXYLATE TRANSPORTER 2.1, CHLOROPLASTIC"/>
    <property type="match status" value="1"/>
</dbReference>
<gene>
    <name evidence="7" type="ORF">SAMN04489834_2713</name>
</gene>
<dbReference type="Proteomes" id="UP000181956">
    <property type="component" value="Chromosome I"/>
</dbReference>
<proteinExistence type="inferred from homology"/>
<evidence type="ECO:0000256" key="4">
    <source>
        <dbReference type="ARBA" id="ARBA00022989"/>
    </source>
</evidence>
<evidence type="ECO:0000256" key="2">
    <source>
        <dbReference type="ARBA" id="ARBA00007349"/>
    </source>
</evidence>
<feature type="transmembrane region" description="Helical" evidence="6">
    <location>
        <begin position="374"/>
        <end position="395"/>
    </location>
</feature>
<keyword evidence="4 6" id="KW-1133">Transmembrane helix</keyword>
<dbReference type="STRING" id="412690.SAMN04489834_2713"/>
<dbReference type="AlphaFoldDB" id="A0A1H1X6N0"/>
<dbReference type="NCBIfam" id="TIGR00785">
    <property type="entry name" value="dass"/>
    <property type="match status" value="1"/>
</dbReference>
<name>A0A1H1X6N0_9MICO</name>
<feature type="transmembrane region" description="Helical" evidence="6">
    <location>
        <begin position="107"/>
        <end position="126"/>
    </location>
</feature>
<comment type="subcellular location">
    <subcellularLocation>
        <location evidence="1">Membrane</location>
        <topology evidence="1">Multi-pass membrane protein</topology>
    </subcellularLocation>
</comment>
<organism evidence="7 8">
    <name type="scientific">Microterricola viridarii</name>
    <dbReference type="NCBI Taxonomy" id="412690"/>
    <lineage>
        <taxon>Bacteria</taxon>
        <taxon>Bacillati</taxon>
        <taxon>Actinomycetota</taxon>
        <taxon>Actinomycetes</taxon>
        <taxon>Micrococcales</taxon>
        <taxon>Microbacteriaceae</taxon>
        <taxon>Microterricola</taxon>
    </lineage>
</organism>
<dbReference type="InterPro" id="IPR030676">
    <property type="entry name" value="CitT-rel"/>
</dbReference>
<dbReference type="InterPro" id="IPR001898">
    <property type="entry name" value="SLC13A/DASS"/>
</dbReference>
<sequence length="492" mass="51984">MARSRSESGGGANGAEPATRRPAWLSMTIKVAAILLVTVVIYLIPPPEGVDPRGMHMLGIFVGTILGLILQPLPTPSVALIGLALAMITGTMDPGTEALVGFANSTVWLIVAAFFIAEGFLLTGLGRRIALWFITKLGRSALGLSYGLALTDLVLAPATPSNTARNGGVIYPIIASLSIERESTPDSDESRRKLGSYLALTSAQVNAITSAMFITAMAGNPIAQKEAIALGIDVTWGNWALAALVPGLLSLVAVPWVMTKVYGPSITKTPEAPAQARRELATMGRMSRGEIVMSATFVLLLLMWMLGNTLGINATAAAFVGVAILLVTRVITWKDMAENASAWSTLIFFSVLIGMADQLKALGVIAWVGDSVAGAVGGLPWLVAFAILTLVYFYAHYFFASNTAQIVAMYAVFLGAAISTGAPPLFAALVFGFIGNLFGALTHYASGPAAVIYGSGYIKVPEWFRVGFIMSIVVITIWTVSSSLWMMLLGMW</sequence>
<dbReference type="PIRSF" id="PIRSF002457">
    <property type="entry name" value="DASS"/>
    <property type="match status" value="1"/>
</dbReference>
<feature type="transmembrane region" description="Helical" evidence="6">
    <location>
        <begin position="239"/>
        <end position="258"/>
    </location>
</feature>
<protein>
    <submittedName>
        <fullName evidence="7">Divalent anion:Na+ symporter, DASS family</fullName>
    </submittedName>
</protein>
<dbReference type="EMBL" id="LT629742">
    <property type="protein sequence ID" value="SDT04944.1"/>
    <property type="molecule type" value="Genomic_DNA"/>
</dbReference>
<evidence type="ECO:0000313" key="8">
    <source>
        <dbReference type="Proteomes" id="UP000181956"/>
    </source>
</evidence>
<comment type="similarity">
    <text evidence="2">Belongs to the SLC13A/DASS transporter (TC 2.A.47) family. DIT1 subfamily.</text>
</comment>
<feature type="transmembrane region" description="Helical" evidence="6">
    <location>
        <begin position="197"/>
        <end position="219"/>
    </location>
</feature>
<evidence type="ECO:0000256" key="3">
    <source>
        <dbReference type="ARBA" id="ARBA00022692"/>
    </source>
</evidence>
<reference evidence="8" key="1">
    <citation type="submission" date="2016-10" db="EMBL/GenBank/DDBJ databases">
        <authorList>
            <person name="Varghese N."/>
            <person name="Submissions S."/>
        </authorList>
    </citation>
    <scope>NUCLEOTIDE SEQUENCE [LARGE SCALE GENOMIC DNA]</scope>
    <source>
        <strain evidence="8">DSM 21772</strain>
    </source>
</reference>
<accession>A0A1H1X6N0</accession>
<evidence type="ECO:0000313" key="7">
    <source>
        <dbReference type="EMBL" id="SDT04944.1"/>
    </source>
</evidence>
<feature type="transmembrane region" description="Helical" evidence="6">
    <location>
        <begin position="463"/>
        <end position="489"/>
    </location>
</feature>
<evidence type="ECO:0000256" key="1">
    <source>
        <dbReference type="ARBA" id="ARBA00004141"/>
    </source>
</evidence>
<dbReference type="RefSeq" id="WP_083364516.1">
    <property type="nucleotide sequence ID" value="NZ_LT629742.1"/>
</dbReference>